<dbReference type="AlphaFoldDB" id="A0A9P6PW37"/>
<feature type="domain" description="VPS9" evidence="2">
    <location>
        <begin position="735"/>
        <end position="884"/>
    </location>
</feature>
<accession>A0A9P6PW37</accession>
<feature type="compositionally biased region" description="Low complexity" evidence="1">
    <location>
        <begin position="24"/>
        <end position="35"/>
    </location>
</feature>
<feature type="compositionally biased region" description="Polar residues" evidence="1">
    <location>
        <begin position="165"/>
        <end position="175"/>
    </location>
</feature>
<evidence type="ECO:0000256" key="1">
    <source>
        <dbReference type="SAM" id="MobiDB-lite"/>
    </source>
</evidence>
<sequence>MQNIPGLSFFDGLTKSRHSIARHSPGSDPSAPGSPLVDTPLKDAGPFSRLRTAKSTNALKDPLSMDAPATGYDHSDDEDDDDALAKPLSDHDSSGGTATTPSSSTLTSSSLPATSFSRRAATMSAGSGSSSNPSSSSPSSYPTPRASILPRGIENIFADPKSPAKTVSASSSTRSPAMPARRASEASSQKSIASPRVPQEPTAEDIQKLAKGSFGYAMLDKIQEHPIELADIIRLLVAKKAMLVLPTALSVADTALDRAFFEDHSIIVETNQPESLFVTLSGIQGVLQPSNIAILGLASGQDFTSRVSDAAGPLKRSFFDTLTKSNNTASSLNRVQDVKIDSTSKGPVIISIDSVGSIHGILTNTPILRPDAQPTPTVASSSPSTLPALPSARSRRSNSRSSSISSVGNQERPALFAALRRSTNSSTSSALLSLKEDKDSVVPRSPKIATDLPLEWDSMVQDLESFIIKIKKHPHQDMEKYAHDFQRKYDDVRHRFEVYASQTGLHQRWSDNDYDEMQQWVEAWLCHELYPIIFSQSDSADFLHDEQLQAKIAALNFLDLTLEHLGFVLDSPSDVEHIARVVREGGQELQKLSQFKAPLDKLHVLMSSHRVVVDTLNREPAVQSKLKEEKEKEKKDEKQKSLEKAEVEGGSKNEPVPVTSVSPASSSSTNKRRSMPRIMMDEGFQDRRASIEGARSPRILMDGDENDTSNYSAFKLDVSTEEQETVVPAPPLDTPQEDKSVTPSESPKQEEEEKLESSDAAKDETTAVKEDEATTEPPAEKTPEDGQATLSTSTAKVEETKAPSISGNNSDAASISGKHYSADVLLPLLIFSVVKSNPPNLIANLRFIQRFRVQDQLSGEAAYCLTNMMAVVSFLEELDPQALGLSSHIRVMSDMTDLQQKQQQQQQSQVPLHLRGSNGSMSSTASPLVQLQEGIDQTRALGHKVGQELVDAAEEGLKVISDVVQDGYSKFFGRFLTATDGLVASSTVRHREGGGGTTNSSTATTKALPTLPETDRERQTVPKAGGTPADLISRAGPAVTGGVLGTSGGDVFVERSSSHESAMEHAAKSRVMDLLASSRGPMLTYMACTDAGDLRVSDIQALLDDYQRLGRLVDEMKRHVPSQ</sequence>
<feature type="compositionally biased region" description="Low complexity" evidence="1">
    <location>
        <begin position="94"/>
        <end position="147"/>
    </location>
</feature>
<dbReference type="InterPro" id="IPR045046">
    <property type="entry name" value="Vps9-like"/>
</dbReference>
<proteinExistence type="predicted"/>
<keyword evidence="4" id="KW-1185">Reference proteome</keyword>
<dbReference type="GO" id="GO:0031267">
    <property type="term" value="F:small GTPase binding"/>
    <property type="evidence" value="ECO:0007669"/>
    <property type="project" value="TreeGrafter"/>
</dbReference>
<evidence type="ECO:0000313" key="3">
    <source>
        <dbReference type="EMBL" id="KAG0253219.1"/>
    </source>
</evidence>
<dbReference type="PANTHER" id="PTHR23101:SF25">
    <property type="entry name" value="GTPASE-ACTIVATING PROTEIN AND VPS9 DOMAIN-CONTAINING PROTEIN 1"/>
    <property type="match status" value="1"/>
</dbReference>
<dbReference type="Pfam" id="PF02204">
    <property type="entry name" value="VPS9"/>
    <property type="match status" value="1"/>
</dbReference>
<dbReference type="GO" id="GO:0030139">
    <property type="term" value="C:endocytic vesicle"/>
    <property type="evidence" value="ECO:0007669"/>
    <property type="project" value="TreeGrafter"/>
</dbReference>
<protein>
    <recommendedName>
        <fullName evidence="2">VPS9 domain-containing protein</fullName>
    </recommendedName>
</protein>
<feature type="compositionally biased region" description="Basic and acidic residues" evidence="1">
    <location>
        <begin position="747"/>
        <end position="784"/>
    </location>
</feature>
<dbReference type="GO" id="GO:0005829">
    <property type="term" value="C:cytosol"/>
    <property type="evidence" value="ECO:0007669"/>
    <property type="project" value="TreeGrafter"/>
</dbReference>
<dbReference type="PANTHER" id="PTHR23101">
    <property type="entry name" value="RAB GDP/GTP EXCHANGE FACTOR"/>
    <property type="match status" value="1"/>
</dbReference>
<gene>
    <name evidence="3" type="ORF">DFQ27_007606</name>
</gene>
<dbReference type="SMART" id="SM00167">
    <property type="entry name" value="VPS9"/>
    <property type="match status" value="1"/>
</dbReference>
<dbReference type="PROSITE" id="PS51205">
    <property type="entry name" value="VPS9"/>
    <property type="match status" value="1"/>
</dbReference>
<comment type="caution">
    <text evidence="3">The sequence shown here is derived from an EMBL/GenBank/DDBJ whole genome shotgun (WGS) entry which is preliminary data.</text>
</comment>
<feature type="compositionally biased region" description="Basic and acidic residues" evidence="1">
    <location>
        <begin position="625"/>
        <end position="651"/>
    </location>
</feature>
<dbReference type="InterPro" id="IPR003123">
    <property type="entry name" value="VPS9"/>
</dbReference>
<dbReference type="EMBL" id="JAAAJB010000600">
    <property type="protein sequence ID" value="KAG0253219.1"/>
    <property type="molecule type" value="Genomic_DNA"/>
</dbReference>
<feature type="compositionally biased region" description="Low complexity" evidence="1">
    <location>
        <begin position="374"/>
        <end position="392"/>
    </location>
</feature>
<feature type="region of interest" description="Disordered" evidence="1">
    <location>
        <begin position="18"/>
        <end position="204"/>
    </location>
</feature>
<dbReference type="InterPro" id="IPR037191">
    <property type="entry name" value="VPS9_dom_sf"/>
</dbReference>
<feature type="region of interest" description="Disordered" evidence="1">
    <location>
        <begin position="1012"/>
        <end position="1037"/>
    </location>
</feature>
<feature type="region of interest" description="Disordered" evidence="1">
    <location>
        <begin position="620"/>
        <end position="810"/>
    </location>
</feature>
<name>A0A9P6PW37_9FUNG</name>
<feature type="region of interest" description="Disordered" evidence="1">
    <location>
        <begin position="366"/>
        <end position="409"/>
    </location>
</feature>
<dbReference type="GO" id="GO:0016192">
    <property type="term" value="P:vesicle-mediated transport"/>
    <property type="evidence" value="ECO:0007669"/>
    <property type="project" value="InterPro"/>
</dbReference>
<organism evidence="3 4">
    <name type="scientific">Actinomortierella ambigua</name>
    <dbReference type="NCBI Taxonomy" id="1343610"/>
    <lineage>
        <taxon>Eukaryota</taxon>
        <taxon>Fungi</taxon>
        <taxon>Fungi incertae sedis</taxon>
        <taxon>Mucoromycota</taxon>
        <taxon>Mortierellomycotina</taxon>
        <taxon>Mortierellomycetes</taxon>
        <taxon>Mortierellales</taxon>
        <taxon>Mortierellaceae</taxon>
        <taxon>Actinomortierella</taxon>
    </lineage>
</organism>
<feature type="compositionally biased region" description="Low complexity" evidence="1">
    <location>
        <begin position="655"/>
        <end position="669"/>
    </location>
</feature>
<reference evidence="3" key="1">
    <citation type="journal article" date="2020" name="Fungal Divers.">
        <title>Resolving the Mortierellaceae phylogeny through synthesis of multi-gene phylogenetics and phylogenomics.</title>
        <authorList>
            <person name="Vandepol N."/>
            <person name="Liber J."/>
            <person name="Desiro A."/>
            <person name="Na H."/>
            <person name="Kennedy M."/>
            <person name="Barry K."/>
            <person name="Grigoriev I.V."/>
            <person name="Miller A.N."/>
            <person name="O'Donnell K."/>
            <person name="Stajich J.E."/>
            <person name="Bonito G."/>
        </authorList>
    </citation>
    <scope>NUCLEOTIDE SEQUENCE</scope>
    <source>
        <strain evidence="3">BC1065</strain>
    </source>
</reference>
<dbReference type="Gene3D" id="1.20.1050.80">
    <property type="entry name" value="VPS9 domain"/>
    <property type="match status" value="2"/>
</dbReference>
<dbReference type="Proteomes" id="UP000807716">
    <property type="component" value="Unassembled WGS sequence"/>
</dbReference>
<evidence type="ECO:0000313" key="4">
    <source>
        <dbReference type="Proteomes" id="UP000807716"/>
    </source>
</evidence>
<dbReference type="GO" id="GO:0005085">
    <property type="term" value="F:guanyl-nucleotide exchange factor activity"/>
    <property type="evidence" value="ECO:0007669"/>
    <property type="project" value="InterPro"/>
</dbReference>
<evidence type="ECO:0000259" key="2">
    <source>
        <dbReference type="PROSITE" id="PS51205"/>
    </source>
</evidence>
<dbReference type="OrthoDB" id="10264848at2759"/>
<dbReference type="SUPFAM" id="SSF109993">
    <property type="entry name" value="VPS9 domain"/>
    <property type="match status" value="1"/>
</dbReference>